<accession>A0A4R8QNJ7</accession>
<comment type="caution">
    <text evidence="2">The sequence shown here is derived from an EMBL/GenBank/DDBJ whole genome shotgun (WGS) entry which is preliminary data.</text>
</comment>
<feature type="region of interest" description="Disordered" evidence="1">
    <location>
        <begin position="1"/>
        <end position="87"/>
    </location>
</feature>
<dbReference type="PANTHER" id="PTHR38116:SF1">
    <property type="entry name" value="BZIP DOMAIN-CONTAINING PROTEIN"/>
    <property type="match status" value="1"/>
</dbReference>
<dbReference type="Pfam" id="PF11905">
    <property type="entry name" value="DUF3425"/>
    <property type="match status" value="1"/>
</dbReference>
<protein>
    <recommendedName>
        <fullName evidence="4">BZIP domain-containing protein</fullName>
    </recommendedName>
</protein>
<reference evidence="2 3" key="1">
    <citation type="submission" date="2018-12" db="EMBL/GenBank/DDBJ databases">
        <title>Genome sequence and assembly of Colletotrichum trifolii.</title>
        <authorList>
            <person name="Gan P."/>
            <person name="Shirasu K."/>
        </authorList>
    </citation>
    <scope>NUCLEOTIDE SEQUENCE [LARGE SCALE GENOMIC DNA]</scope>
    <source>
        <strain evidence="2 3">543-2</strain>
    </source>
</reference>
<evidence type="ECO:0000313" key="3">
    <source>
        <dbReference type="Proteomes" id="UP000295703"/>
    </source>
</evidence>
<dbReference type="EMBL" id="RYZW01000156">
    <property type="protein sequence ID" value="TDZ40687.1"/>
    <property type="molecule type" value="Genomic_DNA"/>
</dbReference>
<gene>
    <name evidence="2" type="ORF">CTRI78_v010194</name>
</gene>
<evidence type="ECO:0000313" key="2">
    <source>
        <dbReference type="EMBL" id="TDZ40687.1"/>
    </source>
</evidence>
<feature type="compositionally biased region" description="Polar residues" evidence="1">
    <location>
        <begin position="12"/>
        <end position="23"/>
    </location>
</feature>
<feature type="compositionally biased region" description="Low complexity" evidence="1">
    <location>
        <begin position="63"/>
        <end position="87"/>
    </location>
</feature>
<sequence length="341" mass="38401">MDLCFSHGAAIPSSTSIPVTTNPRLAELRDPSEDWTGVTSTTERRKLQNRLNQRARRRRNQKKNSQSKSRSPPATADATTPYPDPAGAATVKVESSLYDDLAASETLNFIPLAQQPQPQPHPQPQHHPRVVPSQNRRSDLCTVGHGATREMLDQFAQEAYDDYLRGQPCPSYLTTLVRVNVFHAFVRNAHVLGFNSDWLNYDAVSPFCRLGPGLGPVTVDPALLPEYMRPTALQAAVEHHPWIDFFPHPQMRDNFLRAVAEHGEGFVDEDDMCRDIVDVGAGAGVEDSALIAWGEPWDPRGWEATEPFLRKWGWLLNGCPEMLEGTNYWREQRGLRRLKFN</sequence>
<evidence type="ECO:0000256" key="1">
    <source>
        <dbReference type="SAM" id="MobiDB-lite"/>
    </source>
</evidence>
<evidence type="ECO:0008006" key="4">
    <source>
        <dbReference type="Google" id="ProtNLM"/>
    </source>
</evidence>
<dbReference type="InterPro" id="IPR021833">
    <property type="entry name" value="DUF3425"/>
</dbReference>
<feature type="compositionally biased region" description="Basic residues" evidence="1">
    <location>
        <begin position="53"/>
        <end position="62"/>
    </location>
</feature>
<keyword evidence="3" id="KW-1185">Reference proteome</keyword>
<name>A0A4R8QNJ7_COLTR</name>
<dbReference type="STRING" id="5466.A0A4R8QNJ7"/>
<feature type="region of interest" description="Disordered" evidence="1">
    <location>
        <begin position="113"/>
        <end position="139"/>
    </location>
</feature>
<organism evidence="2 3">
    <name type="scientific">Colletotrichum trifolii</name>
    <dbReference type="NCBI Taxonomy" id="5466"/>
    <lineage>
        <taxon>Eukaryota</taxon>
        <taxon>Fungi</taxon>
        <taxon>Dikarya</taxon>
        <taxon>Ascomycota</taxon>
        <taxon>Pezizomycotina</taxon>
        <taxon>Sordariomycetes</taxon>
        <taxon>Hypocreomycetidae</taxon>
        <taxon>Glomerellales</taxon>
        <taxon>Glomerellaceae</taxon>
        <taxon>Colletotrichum</taxon>
        <taxon>Colletotrichum orbiculare species complex</taxon>
    </lineage>
</organism>
<dbReference type="AlphaFoldDB" id="A0A4R8QNJ7"/>
<proteinExistence type="predicted"/>
<dbReference type="PANTHER" id="PTHR38116">
    <property type="entry name" value="CHROMOSOME 7, WHOLE GENOME SHOTGUN SEQUENCE"/>
    <property type="match status" value="1"/>
</dbReference>
<dbReference type="Proteomes" id="UP000295703">
    <property type="component" value="Unassembled WGS sequence"/>
</dbReference>